<dbReference type="AlphaFoldDB" id="A0A7U4LEE9"/>
<gene>
    <name evidence="4" type="ORF">TS85_05710</name>
</gene>
<keyword evidence="2" id="KW-0012">Acyltransferase</keyword>
<dbReference type="Proteomes" id="UP000032300">
    <property type="component" value="Chromosome"/>
</dbReference>
<dbReference type="GO" id="GO:0016747">
    <property type="term" value="F:acyltransferase activity, transferring groups other than amino-acyl groups"/>
    <property type="evidence" value="ECO:0007669"/>
    <property type="project" value="InterPro"/>
</dbReference>
<organism evidence="4 5">
    <name type="scientific">Sphingomonas hengshuiensis</name>
    <dbReference type="NCBI Taxonomy" id="1609977"/>
    <lineage>
        <taxon>Bacteria</taxon>
        <taxon>Pseudomonadati</taxon>
        <taxon>Pseudomonadota</taxon>
        <taxon>Alphaproteobacteria</taxon>
        <taxon>Sphingomonadales</taxon>
        <taxon>Sphingomonadaceae</taxon>
        <taxon>Sphingomonas</taxon>
    </lineage>
</organism>
<dbReference type="InterPro" id="IPR016181">
    <property type="entry name" value="Acyl_CoA_acyltransferase"/>
</dbReference>
<name>A0A7U4LEE9_9SPHN</name>
<dbReference type="PANTHER" id="PTHR43877:SF1">
    <property type="entry name" value="ACETYLTRANSFERASE"/>
    <property type="match status" value="1"/>
</dbReference>
<dbReference type="PROSITE" id="PS51186">
    <property type="entry name" value="GNAT"/>
    <property type="match status" value="1"/>
</dbReference>
<dbReference type="SUPFAM" id="SSF55729">
    <property type="entry name" value="Acyl-CoA N-acyltransferases (Nat)"/>
    <property type="match status" value="1"/>
</dbReference>
<evidence type="ECO:0000259" key="3">
    <source>
        <dbReference type="PROSITE" id="PS51186"/>
    </source>
</evidence>
<keyword evidence="5" id="KW-1185">Reference proteome</keyword>
<proteinExistence type="predicted"/>
<feature type="domain" description="N-acetyltransferase" evidence="3">
    <location>
        <begin position="5"/>
        <end position="178"/>
    </location>
</feature>
<dbReference type="RefSeq" id="WP_044330947.1">
    <property type="nucleotide sequence ID" value="NZ_CP010836.1"/>
</dbReference>
<accession>A0A7U4LEE9</accession>
<evidence type="ECO:0000313" key="4">
    <source>
        <dbReference type="EMBL" id="AJP71382.1"/>
    </source>
</evidence>
<dbReference type="Gene3D" id="3.40.630.30">
    <property type="match status" value="1"/>
</dbReference>
<reference evidence="4 5" key="1">
    <citation type="journal article" date="2015" name="Int. J. Syst. Evol. Microbiol.">
        <title>Sphingomonas hengshuiensis sp. nov., isolated from lake wetland.</title>
        <authorList>
            <person name="Wei S."/>
            <person name="Wang T."/>
            <person name="Liu H."/>
            <person name="Zhang C."/>
            <person name="Guo J."/>
            <person name="Wang Q."/>
            <person name="Liang K."/>
            <person name="Zhang Z."/>
        </authorList>
    </citation>
    <scope>NUCLEOTIDE SEQUENCE [LARGE SCALE GENOMIC DNA]</scope>
    <source>
        <strain evidence="4 5">WHSC-8</strain>
    </source>
</reference>
<sequence>MIGDVTSRLATLADLVALHDLMTAAIDRLQIGFLSHEQVLASRAIMGLDTQLIHDQTYFMVEEDGVLAGCGGWSRRATLYGGDHSASRDAALLDPLRDAARVRAMYTHPDFVRRGVGRRILDLCEKAAAAEGFARVELMATLSGQPLYVACGYRVIEPAAVDVDGVSVPLLRMGKYLRE</sequence>
<dbReference type="InterPro" id="IPR050832">
    <property type="entry name" value="Bact_Acetyltransf"/>
</dbReference>
<dbReference type="CDD" id="cd04301">
    <property type="entry name" value="NAT_SF"/>
    <property type="match status" value="1"/>
</dbReference>
<keyword evidence="1 4" id="KW-0808">Transferase</keyword>
<evidence type="ECO:0000313" key="5">
    <source>
        <dbReference type="Proteomes" id="UP000032300"/>
    </source>
</evidence>
<dbReference type="KEGG" id="sphi:TS85_05710"/>
<evidence type="ECO:0000256" key="2">
    <source>
        <dbReference type="ARBA" id="ARBA00023315"/>
    </source>
</evidence>
<protein>
    <submittedName>
        <fullName evidence="4">Acetyltransferase</fullName>
    </submittedName>
</protein>
<reference evidence="4 5" key="2">
    <citation type="submission" date="2015-02" db="EMBL/GenBank/DDBJ databases">
        <title>The complete genome of Sphingomonas hengshuiensis sp. WHSC-8 isolated from soil of Hengshui Lake.</title>
        <authorList>
            <person name="Wei S."/>
            <person name="Guo J."/>
            <person name="Su C."/>
            <person name="Wu R."/>
            <person name="Zhang Z."/>
            <person name="Liang K."/>
            <person name="Li H."/>
            <person name="Wang T."/>
            <person name="Liu H."/>
            <person name="Zhang C."/>
            <person name="Li Z."/>
            <person name="Wang Q."/>
            <person name="Meng J."/>
        </authorList>
    </citation>
    <scope>NUCLEOTIDE SEQUENCE [LARGE SCALE GENOMIC DNA]</scope>
    <source>
        <strain evidence="4 5">WHSC-8</strain>
    </source>
</reference>
<dbReference type="OrthoDB" id="118465at2"/>
<dbReference type="InterPro" id="IPR000182">
    <property type="entry name" value="GNAT_dom"/>
</dbReference>
<dbReference type="PANTHER" id="PTHR43877">
    <property type="entry name" value="AMINOALKYLPHOSPHONATE N-ACETYLTRANSFERASE-RELATED-RELATED"/>
    <property type="match status" value="1"/>
</dbReference>
<evidence type="ECO:0000256" key="1">
    <source>
        <dbReference type="ARBA" id="ARBA00022679"/>
    </source>
</evidence>
<dbReference type="EMBL" id="CP010836">
    <property type="protein sequence ID" value="AJP71382.1"/>
    <property type="molecule type" value="Genomic_DNA"/>
</dbReference>
<dbReference type="Pfam" id="PF00583">
    <property type="entry name" value="Acetyltransf_1"/>
    <property type="match status" value="1"/>
</dbReference>